<accession>A0A371G490</accession>
<evidence type="ECO:0000313" key="1">
    <source>
        <dbReference type="EMBL" id="RDX85385.1"/>
    </source>
</evidence>
<evidence type="ECO:0000313" key="2">
    <source>
        <dbReference type="Proteomes" id="UP000257109"/>
    </source>
</evidence>
<dbReference type="EMBL" id="QJKJ01006809">
    <property type="protein sequence ID" value="RDX85385.1"/>
    <property type="molecule type" value="Genomic_DNA"/>
</dbReference>
<dbReference type="Proteomes" id="UP000257109">
    <property type="component" value="Unassembled WGS sequence"/>
</dbReference>
<evidence type="ECO:0008006" key="3">
    <source>
        <dbReference type="Google" id="ProtNLM"/>
    </source>
</evidence>
<dbReference type="AlphaFoldDB" id="A0A371G490"/>
<gene>
    <name evidence="1" type="ORF">CR513_33442</name>
</gene>
<protein>
    <recommendedName>
        <fullName evidence="3">Retrotransposon gag domain-containing protein</fullName>
    </recommendedName>
</protein>
<sequence length="102" mass="11889">MEKPTRSLSHFKLKCTLVEEITDSAANCFLEPYKEWPCTDWPPSRLDLLGPNKMKHLKVAYLFHIKQNKGETLKSYLARFNNATVRVNDPDKKNFMKAFQKG</sequence>
<keyword evidence="2" id="KW-1185">Reference proteome</keyword>
<comment type="caution">
    <text evidence="1">The sequence shown here is derived from an EMBL/GenBank/DDBJ whole genome shotgun (WGS) entry which is preliminary data.</text>
</comment>
<reference evidence="1" key="1">
    <citation type="submission" date="2018-05" db="EMBL/GenBank/DDBJ databases">
        <title>Draft genome of Mucuna pruriens seed.</title>
        <authorList>
            <person name="Nnadi N.E."/>
            <person name="Vos R."/>
            <person name="Hasami M.H."/>
            <person name="Devisetty U.K."/>
            <person name="Aguiy J.C."/>
        </authorList>
    </citation>
    <scope>NUCLEOTIDE SEQUENCE [LARGE SCALE GENOMIC DNA]</scope>
    <source>
        <strain evidence="1">JCA_2017</strain>
    </source>
</reference>
<proteinExistence type="predicted"/>
<organism evidence="1 2">
    <name type="scientific">Mucuna pruriens</name>
    <name type="common">Velvet bean</name>
    <name type="synonym">Dolichos pruriens</name>
    <dbReference type="NCBI Taxonomy" id="157652"/>
    <lineage>
        <taxon>Eukaryota</taxon>
        <taxon>Viridiplantae</taxon>
        <taxon>Streptophyta</taxon>
        <taxon>Embryophyta</taxon>
        <taxon>Tracheophyta</taxon>
        <taxon>Spermatophyta</taxon>
        <taxon>Magnoliopsida</taxon>
        <taxon>eudicotyledons</taxon>
        <taxon>Gunneridae</taxon>
        <taxon>Pentapetalae</taxon>
        <taxon>rosids</taxon>
        <taxon>fabids</taxon>
        <taxon>Fabales</taxon>
        <taxon>Fabaceae</taxon>
        <taxon>Papilionoideae</taxon>
        <taxon>50 kb inversion clade</taxon>
        <taxon>NPAAA clade</taxon>
        <taxon>indigoferoid/millettioid clade</taxon>
        <taxon>Phaseoleae</taxon>
        <taxon>Mucuna</taxon>
    </lineage>
</organism>
<name>A0A371G490_MUCPR</name>
<feature type="non-terminal residue" evidence="1">
    <location>
        <position position="1"/>
    </location>
</feature>